<accession>A0A0U1NN06</accession>
<keyword evidence="7" id="KW-0966">Cell projection</keyword>
<dbReference type="AlphaFoldDB" id="A0A0U1NN06"/>
<dbReference type="InterPro" id="IPR010810">
    <property type="entry name" value="Flagellin_hook_IN_motif"/>
</dbReference>
<evidence type="ECO:0000256" key="3">
    <source>
        <dbReference type="ARBA" id="ARBA00023143"/>
    </source>
</evidence>
<proteinExistence type="inferred from homology"/>
<name>A0A0U1NN06_9RHOB</name>
<comment type="similarity">
    <text evidence="1 4">Belongs to the bacterial flagellin family.</text>
</comment>
<comment type="function">
    <text evidence="4">Flagellin is the subunit protein which polymerizes to form the filaments of bacterial flagella.</text>
</comment>
<evidence type="ECO:0000256" key="1">
    <source>
        <dbReference type="ARBA" id="ARBA00005709"/>
    </source>
</evidence>
<reference evidence="7 8" key="1">
    <citation type="submission" date="2015-04" db="EMBL/GenBank/DDBJ databases">
        <authorList>
            <person name="Syromyatnikov M.Y."/>
            <person name="Popov V.N."/>
        </authorList>
    </citation>
    <scope>NUCLEOTIDE SEQUENCE [LARGE SCALE GENOMIC DNA]</scope>
    <source>
        <strain evidence="7 8">CECT 5292</strain>
    </source>
</reference>
<dbReference type="GO" id="GO:0005576">
    <property type="term" value="C:extracellular region"/>
    <property type="evidence" value="ECO:0007669"/>
    <property type="project" value="UniProtKB-SubCell"/>
</dbReference>
<dbReference type="Gene3D" id="2.170.280.10">
    <property type="entry name" value="f41 fragment of flagellin, middle domain"/>
    <property type="match status" value="1"/>
</dbReference>
<dbReference type="Pfam" id="PF00700">
    <property type="entry name" value="Flagellin_C"/>
    <property type="match status" value="1"/>
</dbReference>
<evidence type="ECO:0000313" key="8">
    <source>
        <dbReference type="Proteomes" id="UP000048949"/>
    </source>
</evidence>
<evidence type="ECO:0000256" key="2">
    <source>
        <dbReference type="ARBA" id="ARBA00022525"/>
    </source>
</evidence>
<keyword evidence="7" id="KW-0969">Cilium</keyword>
<dbReference type="InterPro" id="IPR001029">
    <property type="entry name" value="Flagellin_N"/>
</dbReference>
<evidence type="ECO:0000259" key="6">
    <source>
        <dbReference type="Pfam" id="PF00700"/>
    </source>
</evidence>
<dbReference type="OrthoDB" id="9796789at2"/>
<dbReference type="RefSeq" id="WP_048599527.1">
    <property type="nucleotide sequence ID" value="NZ_CVPC01000013.1"/>
</dbReference>
<dbReference type="PANTHER" id="PTHR42792">
    <property type="entry name" value="FLAGELLIN"/>
    <property type="match status" value="1"/>
</dbReference>
<evidence type="ECO:0000256" key="4">
    <source>
        <dbReference type="RuleBase" id="RU362073"/>
    </source>
</evidence>
<evidence type="ECO:0000313" key="7">
    <source>
        <dbReference type="EMBL" id="CRK76110.1"/>
    </source>
</evidence>
<dbReference type="Gene3D" id="2.30.220.10">
    <property type="entry name" value="f41 fragment of flagellin, C-terminal domain"/>
    <property type="match status" value="1"/>
</dbReference>
<keyword evidence="8" id="KW-1185">Reference proteome</keyword>
<dbReference type="Proteomes" id="UP000048949">
    <property type="component" value="Unassembled WGS sequence"/>
</dbReference>
<feature type="domain" description="Flagellin C-terminal" evidence="6">
    <location>
        <begin position="414"/>
        <end position="499"/>
    </location>
</feature>
<protein>
    <recommendedName>
        <fullName evidence="4">Flagellin</fullName>
    </recommendedName>
</protein>
<keyword evidence="3 4" id="KW-0975">Bacterial flagellum</keyword>
<dbReference type="PRINTS" id="PR00207">
    <property type="entry name" value="FLAGELLIN"/>
</dbReference>
<keyword evidence="7" id="KW-0282">Flagellum</keyword>
<dbReference type="InterPro" id="IPR046358">
    <property type="entry name" value="Flagellin_C"/>
</dbReference>
<sequence length="501" mass="51108">MTVINTNTASINAQYNLSKVNKEMESAMEQLSSGKRINSAADDAAGLSIATRMESNIRGLNMAVKNAADAQSLIDTAEGAMGEQTNILQRMRELAVQSSNATNSVADRLALQDEVTQLRTELDRIASTTSWAGDNLLNGDFLSKTFQIGAMASESVSLSIANQSSGYLGVYRFDSTAQTQGVTDATSDKIVTDFDILGKDGAAEAAFAAGSTAKTIAAAVNADSSGTGVTAEAVTKARISLDAVPTSTVTFNLNGGGTAAAVSATVVSNTDLTSVLDAINALSGTTQITATFDGTDKSKLILSDADGDDILIENFSDTGTATNLTVEAGNFDGTSWETGVDVISAATGANDAVVSGVVRMESSQAFTISDQEAAAADNTAVTGYFGSGNAGGTATLSAVSSLSIATTAGAQSAISVIDGALGRVNEVRSELGAISNRLDYTMSNLGNIVVNTEASQSRIEDADFAKATGDLTKAQIMSQAATAMLAQANSSKQGVLSLLQG</sequence>
<dbReference type="Gene3D" id="6.10.280.190">
    <property type="match status" value="1"/>
</dbReference>
<dbReference type="Pfam" id="PF00669">
    <property type="entry name" value="Flagellin_N"/>
    <property type="match status" value="1"/>
</dbReference>
<evidence type="ECO:0000259" key="5">
    <source>
        <dbReference type="Pfam" id="PF00669"/>
    </source>
</evidence>
<comment type="subcellular location">
    <subcellularLocation>
        <location evidence="4">Secreted</location>
    </subcellularLocation>
    <subcellularLocation>
        <location evidence="4">Bacterial flagellum</location>
    </subcellularLocation>
</comment>
<dbReference type="EMBL" id="CVQV01000013">
    <property type="protein sequence ID" value="CRK76110.1"/>
    <property type="molecule type" value="Genomic_DNA"/>
</dbReference>
<dbReference type="GO" id="GO:0005198">
    <property type="term" value="F:structural molecule activity"/>
    <property type="evidence" value="ECO:0007669"/>
    <property type="project" value="UniProtKB-UniRule"/>
</dbReference>
<gene>
    <name evidence="7" type="primary">fliC_1</name>
    <name evidence="7" type="ORF">NIG5292_02167</name>
</gene>
<dbReference type="PANTHER" id="PTHR42792:SF2">
    <property type="entry name" value="FLAGELLIN"/>
    <property type="match status" value="1"/>
</dbReference>
<dbReference type="Gene3D" id="6.10.10.10">
    <property type="entry name" value="Flagellar export chaperone, C-terminal domain"/>
    <property type="match status" value="1"/>
</dbReference>
<feature type="domain" description="Flagellin N-terminal" evidence="5">
    <location>
        <begin position="4"/>
        <end position="139"/>
    </location>
</feature>
<dbReference type="STRING" id="282199.GCA_001049735_02166"/>
<dbReference type="InterPro" id="IPR042187">
    <property type="entry name" value="Flagellin_C_sub2"/>
</dbReference>
<dbReference type="GO" id="GO:0009288">
    <property type="term" value="C:bacterial-type flagellum"/>
    <property type="evidence" value="ECO:0007669"/>
    <property type="project" value="UniProtKB-SubCell"/>
</dbReference>
<dbReference type="InterPro" id="IPR001492">
    <property type="entry name" value="Flagellin"/>
</dbReference>
<dbReference type="SUPFAM" id="SSF64518">
    <property type="entry name" value="Phase 1 flagellin"/>
    <property type="match status" value="1"/>
</dbReference>
<organism evidence="7 8">
    <name type="scientific">Nereida ignava</name>
    <dbReference type="NCBI Taxonomy" id="282199"/>
    <lineage>
        <taxon>Bacteria</taxon>
        <taxon>Pseudomonadati</taxon>
        <taxon>Pseudomonadota</taxon>
        <taxon>Alphaproteobacteria</taxon>
        <taxon>Rhodobacterales</taxon>
        <taxon>Roseobacteraceae</taxon>
        <taxon>Nereida</taxon>
    </lineage>
</organism>
<dbReference type="Pfam" id="PF07196">
    <property type="entry name" value="Flagellin_IN"/>
    <property type="match status" value="2"/>
</dbReference>
<dbReference type="Gene3D" id="1.20.1330.10">
    <property type="entry name" value="f41 fragment of flagellin, N-terminal domain"/>
    <property type="match status" value="1"/>
</dbReference>
<keyword evidence="2 4" id="KW-0964">Secreted</keyword>